<organism evidence="2 3">
    <name type="scientific">Thalassotalea euphylliae</name>
    <dbReference type="NCBI Taxonomy" id="1655234"/>
    <lineage>
        <taxon>Bacteria</taxon>
        <taxon>Pseudomonadati</taxon>
        <taxon>Pseudomonadota</taxon>
        <taxon>Gammaproteobacteria</taxon>
        <taxon>Alteromonadales</taxon>
        <taxon>Colwelliaceae</taxon>
        <taxon>Thalassotalea</taxon>
    </lineage>
</organism>
<dbReference type="InterPro" id="IPR004919">
    <property type="entry name" value="GmrSD_N"/>
</dbReference>
<reference evidence="2 3" key="1">
    <citation type="submission" date="2018-08" db="EMBL/GenBank/DDBJ databases">
        <title>Thalassotalea euphylliae genome.</title>
        <authorList>
            <person name="Summers S."/>
            <person name="Rice S.A."/>
            <person name="Freckelton M.L."/>
            <person name="Nedved B.T."/>
            <person name="Hadfield M.G."/>
        </authorList>
    </citation>
    <scope>NUCLEOTIDE SEQUENCE [LARGE SCALE GENOMIC DNA]</scope>
    <source>
        <strain evidence="2 3">H1</strain>
    </source>
</reference>
<sequence length="754" mass="88323">MSMKKTFWQLLDEHAISIPIIQRDYAQGRDDSKANQIRTEFIADLFTMINDPEKSQDLDFIYGSVKDDHLILLDGQQRITTLFLLHWYIAIGTGNLATVKSKLAKFKYENRVTSKEFTHSLLRFSDDIVIQEIEGSLSEMLFDASWFFSVWKDDPTVKAMLVMLDEIHRVFKAALSPDLWNMLICSEKPPVTFHFLNMDNFALTDELYIKMNARGQALTEFENLKAWLQGYVNRSEEICLAEDFWLKLDKSWTDVFWKMRPKGSTEVDDTYLRFFKTIALTQFVSTIENASKKNEKEYESVVSQLRDNSYFGHSQYETLKCFSNTCLNNAYQFLDFIHDIQFNFDCETFIKDKVLKTFNDGINKNGYLEKVRFASLYNFICINPCFKNINSLSHEDVKNLVYWLEVTERLINNTAYDSAADYVNAVNSLSSLANKLYSNVFTNLAKLESKDIQFFNELQRSEEILKAQLIINDEQWLKAFKPYHEHSYFYGQIGFLLDSCKHESESSFCIDTFKRNASKAAVLFSSDVLGRKDYLVHRSLLTFGDYLVKQWRNKSFCRNVQSNARDRNENWRSVFNDKSHRQKLLFQLLNALDEGHEIIGMEHLIANSKVIGWRKCIIDEPEMLNECSKMCARFGYGESGEIYLLCGQKMSGYHYGLYSYYVFLKLKRLVKENAPELSSLLKLDYEYHWVYSDNDVPSVHFKNWKGLDLYFCFNKTFTYELWQDDKEVTFEDDASTKALSKFAYEITGLKEVSE</sequence>
<evidence type="ECO:0000259" key="1">
    <source>
        <dbReference type="Pfam" id="PF03235"/>
    </source>
</evidence>
<evidence type="ECO:0000313" key="3">
    <source>
        <dbReference type="Proteomes" id="UP000256478"/>
    </source>
</evidence>
<proteinExistence type="predicted"/>
<evidence type="ECO:0000313" key="2">
    <source>
        <dbReference type="EMBL" id="REL28655.1"/>
    </source>
</evidence>
<comment type="caution">
    <text evidence="2">The sequence shown here is derived from an EMBL/GenBank/DDBJ whole genome shotgun (WGS) entry which is preliminary data.</text>
</comment>
<dbReference type="Pfam" id="PF03235">
    <property type="entry name" value="GmrSD_N"/>
    <property type="match status" value="1"/>
</dbReference>
<protein>
    <submittedName>
        <fullName evidence="2">DUF262 domain-containing protein</fullName>
    </submittedName>
</protein>
<gene>
    <name evidence="2" type="ORF">DXX93_20180</name>
</gene>
<accession>A0A3E0TXG1</accession>
<dbReference type="RefSeq" id="WP_116009685.1">
    <property type="nucleotide sequence ID" value="NZ_QUOU01000001.1"/>
</dbReference>
<feature type="domain" description="GmrSD restriction endonucleases N-terminal" evidence="1">
    <location>
        <begin position="9"/>
        <end position="228"/>
    </location>
</feature>
<name>A0A3E0TXG1_9GAMM</name>
<dbReference type="AlphaFoldDB" id="A0A3E0TXG1"/>
<dbReference type="OrthoDB" id="8094406at2"/>
<dbReference type="EMBL" id="QUOU01000001">
    <property type="protein sequence ID" value="REL28655.1"/>
    <property type="molecule type" value="Genomic_DNA"/>
</dbReference>
<dbReference type="Proteomes" id="UP000256478">
    <property type="component" value="Unassembled WGS sequence"/>
</dbReference>